<dbReference type="EMBL" id="JACHIG010000028">
    <property type="protein sequence ID" value="MBB5035757.1"/>
    <property type="molecule type" value="Genomic_DNA"/>
</dbReference>
<proteinExistence type="predicted"/>
<dbReference type="Proteomes" id="UP000590740">
    <property type="component" value="Unassembled WGS sequence"/>
</dbReference>
<gene>
    <name evidence="1" type="ORF">HNQ65_005371</name>
</gene>
<dbReference type="AlphaFoldDB" id="A0A7W7YGV8"/>
<sequence>MYRAFNLQPFVWNTETTWHAEGQKLEEDTSKTIKKGLSEFIERGEVNGSKLQNHWFPKIPASVFISHAHADKDRALNLAGWLKSKFQITSFIDSVVWGHLDDLLYKFDDKWCWSDDKKTFSYELRNKSTSHVHMMLATALSQMMDATECIIFVSSPNSVTVEESVKKLHSPWIYHELNMVHLLRKRDPEDHRPMIKESKLAKSFEFSRKESISIFYEADFSSLTNLTHKALGAWANEWSANKKHFDHPLDALYKIAPHVSKN</sequence>
<keyword evidence="2" id="KW-1185">Reference proteome</keyword>
<organism evidence="1 2">
    <name type="scientific">Prosthecobacter vanneervenii</name>
    <dbReference type="NCBI Taxonomy" id="48466"/>
    <lineage>
        <taxon>Bacteria</taxon>
        <taxon>Pseudomonadati</taxon>
        <taxon>Verrucomicrobiota</taxon>
        <taxon>Verrucomicrobiia</taxon>
        <taxon>Verrucomicrobiales</taxon>
        <taxon>Verrucomicrobiaceae</taxon>
        <taxon>Prosthecobacter</taxon>
    </lineage>
</organism>
<comment type="caution">
    <text evidence="1">The sequence shown here is derived from an EMBL/GenBank/DDBJ whole genome shotgun (WGS) entry which is preliminary data.</text>
</comment>
<evidence type="ECO:0000313" key="1">
    <source>
        <dbReference type="EMBL" id="MBB5035757.1"/>
    </source>
</evidence>
<reference evidence="1 2" key="1">
    <citation type="submission" date="2020-08" db="EMBL/GenBank/DDBJ databases">
        <title>Genomic Encyclopedia of Type Strains, Phase IV (KMG-IV): sequencing the most valuable type-strain genomes for metagenomic binning, comparative biology and taxonomic classification.</title>
        <authorList>
            <person name="Goeker M."/>
        </authorList>
    </citation>
    <scope>NUCLEOTIDE SEQUENCE [LARGE SCALE GENOMIC DNA]</scope>
    <source>
        <strain evidence="1 2">DSM 12252</strain>
    </source>
</reference>
<protein>
    <recommendedName>
        <fullName evidence="3">TIR domain-containing protein</fullName>
    </recommendedName>
</protein>
<evidence type="ECO:0008006" key="3">
    <source>
        <dbReference type="Google" id="ProtNLM"/>
    </source>
</evidence>
<evidence type="ECO:0000313" key="2">
    <source>
        <dbReference type="Proteomes" id="UP000590740"/>
    </source>
</evidence>
<name>A0A7W7YGV8_9BACT</name>
<dbReference type="RefSeq" id="WP_184344870.1">
    <property type="nucleotide sequence ID" value="NZ_JACHIG010000028.1"/>
</dbReference>
<accession>A0A7W7YGV8</accession>